<evidence type="ECO:0000313" key="18">
    <source>
        <dbReference type="EnsemblPlants" id="Kaladp0040s0254.1.v1.1"/>
    </source>
</evidence>
<evidence type="ECO:0000256" key="5">
    <source>
        <dbReference type="ARBA" id="ARBA00022692"/>
    </source>
</evidence>
<dbReference type="AlphaFoldDB" id="A0A7N0TNJ0"/>
<dbReference type="PANTHER" id="PTHR10869">
    <property type="entry name" value="PROLYL 4-HYDROXYLASE ALPHA SUBUNIT"/>
    <property type="match status" value="1"/>
</dbReference>
<keyword evidence="8" id="KW-0223">Dioxygenase</keyword>
<organism evidence="18 19">
    <name type="scientific">Kalanchoe fedtschenkoi</name>
    <name type="common">Lavender scallops</name>
    <name type="synonym">South American air plant</name>
    <dbReference type="NCBI Taxonomy" id="63787"/>
    <lineage>
        <taxon>Eukaryota</taxon>
        <taxon>Viridiplantae</taxon>
        <taxon>Streptophyta</taxon>
        <taxon>Embryophyta</taxon>
        <taxon>Tracheophyta</taxon>
        <taxon>Spermatophyta</taxon>
        <taxon>Magnoliopsida</taxon>
        <taxon>eudicotyledons</taxon>
        <taxon>Gunneridae</taxon>
        <taxon>Pentapetalae</taxon>
        <taxon>Saxifragales</taxon>
        <taxon>Crassulaceae</taxon>
        <taxon>Kalanchoe</taxon>
    </lineage>
</organism>
<dbReference type="GO" id="GO:0004656">
    <property type="term" value="F:procollagen-proline 4-dioxygenase activity"/>
    <property type="evidence" value="ECO:0007669"/>
    <property type="project" value="UniProtKB-EC"/>
</dbReference>
<evidence type="ECO:0000256" key="7">
    <source>
        <dbReference type="ARBA" id="ARBA00022824"/>
    </source>
</evidence>
<dbReference type="InterPro" id="IPR045054">
    <property type="entry name" value="P4HA-like"/>
</dbReference>
<keyword evidence="6" id="KW-0479">Metal-binding</keyword>
<comment type="cofactor">
    <cofactor evidence="1">
        <name>L-ascorbate</name>
        <dbReference type="ChEBI" id="CHEBI:38290"/>
    </cofactor>
</comment>
<sequence length="313" mass="35725">MNRNYYYYYLYFIFSILIFHSIGDEMKPKDRLKPHRGSARKLGFVSVFALCLVFFFAGFFGARLFNQKDISNGDGFKSSVDRSVEDELDPMAHGETGDGFVNTIPFQVLSWKPRVLYFPNFATAEQCESIVNGARPKLKPSMLALRKGDDLDRSKGTRTSSGVFISAWEDDTLDYIEQKISKVTMIPRDHGEAFNVLRYELGQKYDAHYDAFLPKHYGIKESQRLASFLLYLTDVEEGGETMFPYENGANMGKGYNYKDCIGLKVEPRRGDGLLFYSLLPNGTIDMTSLHGSCPVIKGEKWVATKWLRNTTWV</sequence>
<name>A0A7N0TNJ0_KALFE</name>
<keyword evidence="10 16" id="KW-1133">Transmembrane helix</keyword>
<feature type="transmembrane region" description="Helical" evidence="16">
    <location>
        <begin position="42"/>
        <end position="62"/>
    </location>
</feature>
<feature type="transmembrane region" description="Helical" evidence="16">
    <location>
        <begin position="6"/>
        <end position="22"/>
    </location>
</feature>
<dbReference type="FunFam" id="2.60.120.620:FF:000002">
    <property type="entry name" value="Prolyl 4-hydroxylase 4"/>
    <property type="match status" value="1"/>
</dbReference>
<dbReference type="EnsemblPlants" id="Kaladp0040s0254.1.v1.1">
    <property type="protein sequence ID" value="Kaladp0040s0254.1.v1.1"/>
    <property type="gene ID" value="Kaladp0040s0254.v1.1"/>
</dbReference>
<dbReference type="Proteomes" id="UP000594263">
    <property type="component" value="Unplaced"/>
</dbReference>
<keyword evidence="11" id="KW-0560">Oxidoreductase</keyword>
<dbReference type="PROSITE" id="PS51471">
    <property type="entry name" value="FE2OG_OXY"/>
    <property type="match status" value="1"/>
</dbReference>
<keyword evidence="13 16" id="KW-0472">Membrane</keyword>
<dbReference type="OMA" id="PRAIYFP"/>
<comment type="similarity">
    <text evidence="3">Belongs to the P4HA family.</text>
</comment>
<proteinExistence type="inferred from homology"/>
<keyword evidence="19" id="KW-1185">Reference proteome</keyword>
<evidence type="ECO:0000256" key="6">
    <source>
        <dbReference type="ARBA" id="ARBA00022723"/>
    </source>
</evidence>
<evidence type="ECO:0000256" key="8">
    <source>
        <dbReference type="ARBA" id="ARBA00022964"/>
    </source>
</evidence>
<dbReference type="EC" id="1.14.11.2" evidence="4"/>
<keyword evidence="5 16" id="KW-0812">Transmembrane</keyword>
<keyword evidence="14" id="KW-0325">Glycoprotein</keyword>
<evidence type="ECO:0000259" key="17">
    <source>
        <dbReference type="PROSITE" id="PS51471"/>
    </source>
</evidence>
<comment type="subcellular location">
    <subcellularLocation>
        <location evidence="2">Endoplasmic reticulum membrane</location>
        <topology evidence="2">Single-pass type II membrane protein</topology>
    </subcellularLocation>
</comment>
<keyword evidence="12" id="KW-0408">Iron</keyword>
<evidence type="ECO:0000256" key="13">
    <source>
        <dbReference type="ARBA" id="ARBA00023136"/>
    </source>
</evidence>
<evidence type="ECO:0000256" key="4">
    <source>
        <dbReference type="ARBA" id="ARBA00012269"/>
    </source>
</evidence>
<dbReference type="Gramene" id="Kaladp0040s0254.1.v1.1">
    <property type="protein sequence ID" value="Kaladp0040s0254.1.v1.1"/>
    <property type="gene ID" value="Kaladp0040s0254.v1.1"/>
</dbReference>
<dbReference type="SMART" id="SM00702">
    <property type="entry name" value="P4Hc"/>
    <property type="match status" value="1"/>
</dbReference>
<dbReference type="InterPro" id="IPR005123">
    <property type="entry name" value="Oxoglu/Fe-dep_dioxygenase_dom"/>
</dbReference>
<evidence type="ECO:0000313" key="19">
    <source>
        <dbReference type="Proteomes" id="UP000594263"/>
    </source>
</evidence>
<evidence type="ECO:0000256" key="10">
    <source>
        <dbReference type="ARBA" id="ARBA00022989"/>
    </source>
</evidence>
<evidence type="ECO:0000256" key="9">
    <source>
        <dbReference type="ARBA" id="ARBA00022968"/>
    </source>
</evidence>
<evidence type="ECO:0000256" key="15">
    <source>
        <dbReference type="ARBA" id="ARBA00049169"/>
    </source>
</evidence>
<dbReference type="Gene3D" id="2.60.120.620">
    <property type="entry name" value="q2cbj1_9rhob like domain"/>
    <property type="match status" value="1"/>
</dbReference>
<evidence type="ECO:0000256" key="2">
    <source>
        <dbReference type="ARBA" id="ARBA00004648"/>
    </source>
</evidence>
<accession>A0A7N0TNJ0</accession>
<keyword evidence="9" id="KW-0735">Signal-anchor</keyword>
<dbReference type="GO" id="GO:0005789">
    <property type="term" value="C:endoplasmic reticulum membrane"/>
    <property type="evidence" value="ECO:0007669"/>
    <property type="project" value="UniProtKB-SubCell"/>
</dbReference>
<evidence type="ECO:0000256" key="12">
    <source>
        <dbReference type="ARBA" id="ARBA00023004"/>
    </source>
</evidence>
<dbReference type="PANTHER" id="PTHR10869:SF246">
    <property type="entry name" value="TRANSMEMBRANE PROLYL 4-HYDROXYLASE"/>
    <property type="match status" value="1"/>
</dbReference>
<evidence type="ECO:0000256" key="16">
    <source>
        <dbReference type="SAM" id="Phobius"/>
    </source>
</evidence>
<dbReference type="GO" id="GO:0031418">
    <property type="term" value="F:L-ascorbic acid binding"/>
    <property type="evidence" value="ECO:0007669"/>
    <property type="project" value="InterPro"/>
</dbReference>
<dbReference type="InterPro" id="IPR044862">
    <property type="entry name" value="Pro_4_hyd_alph_FE2OG_OXY"/>
</dbReference>
<comment type="catalytic activity">
    <reaction evidence="15">
        <text>L-prolyl-[collagen] + 2-oxoglutarate + O2 = trans-4-hydroxy-L-prolyl-[collagen] + succinate + CO2</text>
        <dbReference type="Rhea" id="RHEA:18945"/>
        <dbReference type="Rhea" id="RHEA-COMP:11676"/>
        <dbReference type="Rhea" id="RHEA-COMP:11680"/>
        <dbReference type="ChEBI" id="CHEBI:15379"/>
        <dbReference type="ChEBI" id="CHEBI:16526"/>
        <dbReference type="ChEBI" id="CHEBI:16810"/>
        <dbReference type="ChEBI" id="CHEBI:30031"/>
        <dbReference type="ChEBI" id="CHEBI:50342"/>
        <dbReference type="ChEBI" id="CHEBI:61965"/>
        <dbReference type="EC" id="1.14.11.2"/>
    </reaction>
</comment>
<evidence type="ECO:0000256" key="14">
    <source>
        <dbReference type="ARBA" id="ARBA00023180"/>
    </source>
</evidence>
<dbReference type="GO" id="GO:0005506">
    <property type="term" value="F:iron ion binding"/>
    <property type="evidence" value="ECO:0007669"/>
    <property type="project" value="InterPro"/>
</dbReference>
<evidence type="ECO:0000256" key="11">
    <source>
        <dbReference type="ARBA" id="ARBA00023002"/>
    </source>
</evidence>
<keyword evidence="7" id="KW-0256">Endoplasmic reticulum</keyword>
<reference evidence="18" key="1">
    <citation type="submission" date="2021-01" db="UniProtKB">
        <authorList>
            <consortium name="EnsemblPlants"/>
        </authorList>
    </citation>
    <scope>IDENTIFICATION</scope>
</reference>
<dbReference type="GO" id="GO:0005794">
    <property type="term" value="C:Golgi apparatus"/>
    <property type="evidence" value="ECO:0007669"/>
    <property type="project" value="EnsemblPlants"/>
</dbReference>
<feature type="domain" description="Fe2OG dioxygenase" evidence="17">
    <location>
        <begin position="189"/>
        <end position="309"/>
    </location>
</feature>
<dbReference type="InterPro" id="IPR006620">
    <property type="entry name" value="Pro_4_hyd_alph"/>
</dbReference>
<protein>
    <recommendedName>
        <fullName evidence="4">procollagen-proline 4-dioxygenase</fullName>
        <ecNumber evidence="4">1.14.11.2</ecNumber>
    </recommendedName>
</protein>
<dbReference type="Pfam" id="PF13640">
    <property type="entry name" value="2OG-FeII_Oxy_3"/>
    <property type="match status" value="1"/>
</dbReference>
<evidence type="ECO:0000256" key="3">
    <source>
        <dbReference type="ARBA" id="ARBA00006511"/>
    </source>
</evidence>
<evidence type="ECO:0000256" key="1">
    <source>
        <dbReference type="ARBA" id="ARBA00001961"/>
    </source>
</evidence>